<protein>
    <submittedName>
        <fullName evidence="2">Uncharacterized protein</fullName>
    </submittedName>
</protein>
<feature type="region of interest" description="Disordered" evidence="1">
    <location>
        <begin position="54"/>
        <end position="177"/>
    </location>
</feature>
<dbReference type="AlphaFoldDB" id="A0A1Y1JKX3"/>
<name>A0A1Y1JKX3_PLAGO</name>
<evidence type="ECO:0000313" key="2">
    <source>
        <dbReference type="EMBL" id="GAW80694.1"/>
    </source>
</evidence>
<dbReference type="OrthoDB" id="385062at2759"/>
<dbReference type="GeneID" id="39747408"/>
<organism evidence="2 3">
    <name type="scientific">Plasmodium gonderi</name>
    <dbReference type="NCBI Taxonomy" id="77519"/>
    <lineage>
        <taxon>Eukaryota</taxon>
        <taxon>Sar</taxon>
        <taxon>Alveolata</taxon>
        <taxon>Apicomplexa</taxon>
        <taxon>Aconoidasida</taxon>
        <taxon>Haemosporida</taxon>
        <taxon>Plasmodiidae</taxon>
        <taxon>Plasmodium</taxon>
        <taxon>Plasmodium (Plasmodium)</taxon>
    </lineage>
</organism>
<feature type="compositionally biased region" description="Basic and acidic residues" evidence="1">
    <location>
        <begin position="227"/>
        <end position="236"/>
    </location>
</feature>
<comment type="caution">
    <text evidence="2">The sequence shown here is derived from an EMBL/GenBank/DDBJ whole genome shotgun (WGS) entry which is preliminary data.</text>
</comment>
<dbReference type="OMA" id="DSHWRNQ"/>
<feature type="compositionally biased region" description="Basic and acidic residues" evidence="1">
    <location>
        <begin position="61"/>
        <end position="107"/>
    </location>
</feature>
<evidence type="ECO:0000313" key="3">
    <source>
        <dbReference type="Proteomes" id="UP000195521"/>
    </source>
</evidence>
<proteinExistence type="predicted"/>
<reference evidence="3" key="1">
    <citation type="submission" date="2017-04" db="EMBL/GenBank/DDBJ databases">
        <title>Plasmodium gonderi genome.</title>
        <authorList>
            <person name="Arisue N."/>
            <person name="Honma H."/>
            <person name="Kawai S."/>
            <person name="Tougan T."/>
            <person name="Tanabe K."/>
            <person name="Horii T."/>
        </authorList>
    </citation>
    <scope>NUCLEOTIDE SEQUENCE [LARGE SCALE GENOMIC DNA]</scope>
    <source>
        <strain evidence="3">ATCC 30045</strain>
    </source>
</reference>
<dbReference type="RefSeq" id="XP_028543283.1">
    <property type="nucleotide sequence ID" value="XM_028687482.1"/>
</dbReference>
<evidence type="ECO:0000256" key="1">
    <source>
        <dbReference type="SAM" id="MobiDB-lite"/>
    </source>
</evidence>
<dbReference type="EMBL" id="BDQF01000009">
    <property type="protein sequence ID" value="GAW80694.1"/>
    <property type="molecule type" value="Genomic_DNA"/>
</dbReference>
<feature type="compositionally biased region" description="Basic and acidic residues" evidence="1">
    <location>
        <begin position="148"/>
        <end position="167"/>
    </location>
</feature>
<feature type="region of interest" description="Disordered" evidence="1">
    <location>
        <begin position="194"/>
        <end position="236"/>
    </location>
</feature>
<dbReference type="Proteomes" id="UP000195521">
    <property type="component" value="Unassembled WGS sequence"/>
</dbReference>
<accession>A0A1Y1JKX3</accession>
<feature type="compositionally biased region" description="Acidic residues" evidence="1">
    <location>
        <begin position="109"/>
        <end position="124"/>
    </location>
</feature>
<gene>
    <name evidence="2" type="ORF">PGO_082600</name>
</gene>
<sequence length="449" mass="52067">MKKKNDLIIYKDEVQDETLNLQIEKEGELKQQVNQLGTKLNEMNNQIVNELGENSQKFQRGHVDKKSNNTSSIDREENEKFCKNGEGNEKDKCDAVKDGKENRHLSLEPDAEVEAELEAAEEAEAVITSQQADSTSCENYSSSPAPQGEEKNNTDESHRSRETRNELNELNELNEELFPLSNSFLIRECKTKSEFENENENSESGVKQRRVQLSDHQTDTKVNQSANHEKLKDQDGREKCIRKENEIQGDVKYEGQEQTCANASDVEKTKEVNFTNHMFSNNSFTDDDFFNDTSFDGGPFDKDDFHNFSHIEKAQEDPNEVKQNSLIDIYKEIKICEHLFLDNFGQTCENIEIKEIINNEKKEETNNPSIDFNSIEDISHFLCEKHIPDSDHPSIQQCISENMKLLIQEQKKNNKKIKMNKNYIDFKTFQNTLPPNLRQKIFKEYKKNI</sequence>
<feature type="compositionally biased region" description="Polar residues" evidence="1">
    <location>
        <begin position="127"/>
        <end position="145"/>
    </location>
</feature>
<keyword evidence="3" id="KW-1185">Reference proteome</keyword>